<gene>
    <name evidence="2" type="primary">nad6</name>
</gene>
<sequence>MILMLTSISIIFLSHPMSLGIMLFFQTILISLITGSFSLNFLLFLYLFIIMVGGMLIIFIYMINIAANEKFNLNLFLMFFYLTIIMTWFISKWYNMMNFFIFNQETLNLPSIMKTSYSMSKYFFLPMSMIMIFMMIYLFIILILTVKISNFNKGPMRQIN</sequence>
<keyword evidence="1" id="KW-0812">Transmembrane</keyword>
<geneLocation type="mitochondrion" evidence="2"/>
<proteinExistence type="predicted"/>
<feature type="transmembrane region" description="Helical" evidence="1">
    <location>
        <begin position="39"/>
        <end position="63"/>
    </location>
</feature>
<feature type="transmembrane region" description="Helical" evidence="1">
    <location>
        <begin position="123"/>
        <end position="146"/>
    </location>
</feature>
<keyword evidence="2" id="KW-0496">Mitochondrion</keyword>
<evidence type="ECO:0000313" key="2">
    <source>
        <dbReference type="EMBL" id="ALO76554.1"/>
    </source>
</evidence>
<protein>
    <submittedName>
        <fullName evidence="2">NADH deshydrogenase subunit 6</fullName>
    </submittedName>
</protein>
<organism evidence="2">
    <name type="scientific">Aderidae sp. GENSP01</name>
    <dbReference type="NCBI Taxonomy" id="1205532"/>
    <lineage>
        <taxon>Eukaryota</taxon>
        <taxon>Metazoa</taxon>
        <taxon>Ecdysozoa</taxon>
        <taxon>Arthropoda</taxon>
        <taxon>Hexapoda</taxon>
        <taxon>Insecta</taxon>
        <taxon>Pterygota</taxon>
        <taxon>Neoptera</taxon>
        <taxon>Endopterygota</taxon>
        <taxon>Coleoptera</taxon>
        <taxon>Polyphaga</taxon>
        <taxon>Cucujiformia</taxon>
        <taxon>Aderidae</taxon>
    </lineage>
</organism>
<evidence type="ECO:0000256" key="1">
    <source>
        <dbReference type="SAM" id="Phobius"/>
    </source>
</evidence>
<feature type="transmembrane region" description="Helical" evidence="1">
    <location>
        <begin position="75"/>
        <end position="94"/>
    </location>
</feature>
<accession>A0A0S2MP95</accession>
<feature type="transmembrane region" description="Helical" evidence="1">
    <location>
        <begin position="12"/>
        <end position="33"/>
    </location>
</feature>
<keyword evidence="1" id="KW-1133">Transmembrane helix</keyword>
<reference evidence="2" key="1">
    <citation type="submission" date="2012-06" db="EMBL/GenBank/DDBJ databases">
        <title>Mitogenomics of the Coleoptera under dense taxon sampling.</title>
        <authorList>
            <person name="Timmermans M.J.T.N."/>
            <person name="Lim J."/>
            <person name="Dodsworth S."/>
            <person name="Haran J."/>
            <person name="Ahrens D."/>
            <person name="Bocak L."/>
            <person name="London A."/>
            <person name="Culverwell L."/>
            <person name="Vogler A.P."/>
        </authorList>
    </citation>
    <scope>NUCLEOTIDE SEQUENCE</scope>
</reference>
<dbReference type="AlphaFoldDB" id="A0A0S2MP95"/>
<name>A0A0S2MP95_9CUCU</name>
<keyword evidence="1" id="KW-0472">Membrane</keyword>
<dbReference type="EMBL" id="JX412763">
    <property type="protein sequence ID" value="ALO76554.1"/>
    <property type="molecule type" value="Genomic_DNA"/>
</dbReference>